<gene>
    <name evidence="1" type="ORF">AS189_16765</name>
</gene>
<dbReference type="NCBIfam" id="TIGR03089">
    <property type="entry name" value="TIGR03089 family protein"/>
    <property type="match status" value="1"/>
</dbReference>
<reference evidence="1 2" key="2">
    <citation type="journal article" date="2016" name="J. Biotechnol.">
        <title>Complete genome sequence of Arthrobacter alpinus ERGS4:06, a yellow pigmented bacterium tolerant to cold and radiations isolated from Sikkim Himalaya.</title>
        <authorList>
            <person name="Kumar R."/>
            <person name="Singh D."/>
            <person name="Swarnkar M.K."/>
            <person name="Singh A.K."/>
            <person name="Kumar S."/>
        </authorList>
    </citation>
    <scope>NUCLEOTIDE SEQUENCE [LARGE SCALE GENOMIC DNA]</scope>
    <source>
        <strain evidence="1 2">ERGS4:06</strain>
    </source>
</reference>
<dbReference type="AlphaFoldDB" id="A0A0S2M326"/>
<accession>A0A0S2M326</accession>
<name>A0A0S2M326_9MICC</name>
<evidence type="ECO:0000313" key="2">
    <source>
        <dbReference type="Proteomes" id="UP000059574"/>
    </source>
</evidence>
<dbReference type="InterPro" id="IPR017523">
    <property type="entry name" value="Rv3268"/>
</dbReference>
<evidence type="ECO:0008006" key="3">
    <source>
        <dbReference type="Google" id="ProtNLM"/>
    </source>
</evidence>
<organism evidence="1 2">
    <name type="scientific">Arthrobacter alpinus</name>
    <dbReference type="NCBI Taxonomy" id="656366"/>
    <lineage>
        <taxon>Bacteria</taxon>
        <taxon>Bacillati</taxon>
        <taxon>Actinomycetota</taxon>
        <taxon>Actinomycetes</taxon>
        <taxon>Micrococcales</taxon>
        <taxon>Micrococcaceae</taxon>
        <taxon>Arthrobacter</taxon>
    </lineage>
</organism>
<dbReference type="Gene3D" id="3.40.50.12780">
    <property type="entry name" value="N-terminal domain of ligase-like"/>
    <property type="match status" value="1"/>
</dbReference>
<dbReference type="EMBL" id="CP013200">
    <property type="protein sequence ID" value="ALO67831.1"/>
    <property type="molecule type" value="Genomic_DNA"/>
</dbReference>
<dbReference type="RefSeq" id="WP_062291455.1">
    <property type="nucleotide sequence ID" value="NZ_CP013200.1"/>
</dbReference>
<proteinExistence type="predicted"/>
<protein>
    <recommendedName>
        <fullName evidence="3">TIGR03089 family protein</fullName>
    </recommendedName>
</protein>
<evidence type="ECO:0000313" key="1">
    <source>
        <dbReference type="EMBL" id="ALO67831.1"/>
    </source>
</evidence>
<dbReference type="SUPFAM" id="SSF56801">
    <property type="entry name" value="Acetyl-CoA synthetase-like"/>
    <property type="match status" value="1"/>
</dbReference>
<sequence length="305" mass="31879">MTKWAAMDQSLNTPTQLLHALRTNNPTSPRLTWYGPDSERVEFSGRVLENWVAKTANYLVDELDAETGTVIALDLPLHWRSLAWLLATWAVGATAATTSGIQTGTADDTATSTPAGAAAPGALITGVELFSGADIVATASPAQIHSLLTGAKSDPLVVAVALPALQMRWMGELPPRTLDYSGEVRSHADVFFADAEPEPSDTAWQHTVLNNHTGAGTVVAGPTLGADTDKTDYAHLLTGGAQLLSIPGTELPALPQRVLLQASHGWAAVVPDALKIWAAGGSVVLLGDGVLVSETLRASENITLG</sequence>
<dbReference type="Proteomes" id="UP000059574">
    <property type="component" value="Chromosome"/>
</dbReference>
<dbReference type="InterPro" id="IPR042099">
    <property type="entry name" value="ANL_N_sf"/>
</dbReference>
<reference evidence="2" key="1">
    <citation type="submission" date="2015-11" db="EMBL/GenBank/DDBJ databases">
        <authorList>
            <person name="Kumar R."/>
            <person name="Singh D."/>
            <person name="Swarnkar M.K."/>
            <person name="Singh A.K."/>
            <person name="Kumar S."/>
        </authorList>
    </citation>
    <scope>NUCLEOTIDE SEQUENCE [LARGE SCALE GENOMIC DNA]</scope>
    <source>
        <strain evidence="2">ERGS4:06</strain>
    </source>
</reference>